<protein>
    <submittedName>
        <fullName evidence="5">Voltage-gated potassium channel</fullName>
    </submittedName>
</protein>
<dbReference type="SUPFAM" id="SSF51735">
    <property type="entry name" value="NAD(P)-binding Rossmann-fold domains"/>
    <property type="match status" value="1"/>
</dbReference>
<evidence type="ECO:0000259" key="3">
    <source>
        <dbReference type="PROSITE" id="PS51201"/>
    </source>
</evidence>
<dbReference type="AlphaFoldDB" id="A0A238VAI0"/>
<feature type="domain" description="RCK C-terminal" evidence="4">
    <location>
        <begin position="269"/>
        <end position="357"/>
    </location>
</feature>
<dbReference type="Pfam" id="PF02254">
    <property type="entry name" value="TrkA_N"/>
    <property type="match status" value="1"/>
</dbReference>
<dbReference type="PANTHER" id="PTHR43833:SF9">
    <property type="entry name" value="POTASSIUM CHANNEL PROTEIN YUGO-RELATED"/>
    <property type="match status" value="1"/>
</dbReference>
<organism evidence="5 6">
    <name type="scientific">Hymenobacter mucosus</name>
    <dbReference type="NCBI Taxonomy" id="1411120"/>
    <lineage>
        <taxon>Bacteria</taxon>
        <taxon>Pseudomonadati</taxon>
        <taxon>Bacteroidota</taxon>
        <taxon>Cytophagia</taxon>
        <taxon>Cytophagales</taxon>
        <taxon>Hymenobacteraceae</taxon>
        <taxon>Hymenobacter</taxon>
    </lineage>
</organism>
<dbReference type="SUPFAM" id="SSF116726">
    <property type="entry name" value="TrkA C-terminal domain-like"/>
    <property type="match status" value="1"/>
</dbReference>
<evidence type="ECO:0000256" key="2">
    <source>
        <dbReference type="SAM" id="Phobius"/>
    </source>
</evidence>
<dbReference type="EMBL" id="FZNS01000001">
    <property type="protein sequence ID" value="SNR31420.1"/>
    <property type="molecule type" value="Genomic_DNA"/>
</dbReference>
<feature type="transmembrane region" description="Helical" evidence="2">
    <location>
        <begin position="85"/>
        <end position="106"/>
    </location>
</feature>
<keyword evidence="2" id="KW-0812">Transmembrane</keyword>
<dbReference type="InterPro" id="IPR036291">
    <property type="entry name" value="NAD(P)-bd_dom_sf"/>
</dbReference>
<sequence length="370" mass="40641">MTSPRRPQPAALRYLRDIWLRFNLSRFVGALALTTVSFAVGIVGFMWIEKFTLVDAFYMTMITVSTVGFGELHPMSPAGRLFVSLYIFFNLLMLAYLLSVLTTYIFDGGLRNMFAMLRNDQEIRRFENHVIVCGFGRNGRKAYHELRASGADVVVVEQNEALVRADGEDTGATIPAVFGDATLDDTLRAAGVSRARAIITALPKDADNVFVALTARELSPSITIIARASLKTSETKLLRAGADSVVMPDEIGGSHMANLIMRPEVIRFLDMISGLGPNKLRLEELSTTELRAEWQGRSIRELNIRSRTGATVIGLKHQSGEFTVSPAADLVPSPGDVLLFLGTDAQIVTLLDQFRMVETGPSRLGSTPRT</sequence>
<dbReference type="Gene3D" id="3.40.50.720">
    <property type="entry name" value="NAD(P)-binding Rossmann-like Domain"/>
    <property type="match status" value="1"/>
</dbReference>
<feature type="domain" description="RCK N-terminal" evidence="3">
    <location>
        <begin position="127"/>
        <end position="247"/>
    </location>
</feature>
<dbReference type="Pfam" id="PF07885">
    <property type="entry name" value="Ion_trans_2"/>
    <property type="match status" value="1"/>
</dbReference>
<dbReference type="Pfam" id="PF02080">
    <property type="entry name" value="TrkA_C"/>
    <property type="match status" value="1"/>
</dbReference>
<dbReference type="PROSITE" id="PS51201">
    <property type="entry name" value="RCK_N"/>
    <property type="match status" value="1"/>
</dbReference>
<dbReference type="Gene3D" id="3.30.70.1450">
    <property type="entry name" value="Regulator of K+ conductance, C-terminal domain"/>
    <property type="match status" value="1"/>
</dbReference>
<dbReference type="Proteomes" id="UP000198310">
    <property type="component" value="Unassembled WGS sequence"/>
</dbReference>
<dbReference type="GO" id="GO:0006813">
    <property type="term" value="P:potassium ion transport"/>
    <property type="evidence" value="ECO:0007669"/>
    <property type="project" value="InterPro"/>
</dbReference>
<name>A0A238VAI0_9BACT</name>
<dbReference type="PANTHER" id="PTHR43833">
    <property type="entry name" value="POTASSIUM CHANNEL PROTEIN 2-RELATED-RELATED"/>
    <property type="match status" value="1"/>
</dbReference>
<dbReference type="InterPro" id="IPR003148">
    <property type="entry name" value="RCK_N"/>
</dbReference>
<proteinExistence type="predicted"/>
<evidence type="ECO:0000313" key="5">
    <source>
        <dbReference type="EMBL" id="SNR31420.1"/>
    </source>
</evidence>
<gene>
    <name evidence="5" type="ORF">SAMN06269173_101376</name>
</gene>
<keyword evidence="2" id="KW-1133">Transmembrane helix</keyword>
<dbReference type="Gene3D" id="1.10.287.70">
    <property type="match status" value="1"/>
</dbReference>
<dbReference type="GO" id="GO:0005886">
    <property type="term" value="C:plasma membrane"/>
    <property type="evidence" value="ECO:0007669"/>
    <property type="project" value="UniProtKB-SubCell"/>
</dbReference>
<keyword evidence="5" id="KW-0406">Ion transport</keyword>
<dbReference type="InterPro" id="IPR006037">
    <property type="entry name" value="RCK_C"/>
</dbReference>
<dbReference type="PROSITE" id="PS51202">
    <property type="entry name" value="RCK_C"/>
    <property type="match status" value="1"/>
</dbReference>
<comment type="subcellular location">
    <subcellularLocation>
        <location evidence="1">Cell membrane</location>
        <topology evidence="1">Multi-pass membrane protein</topology>
    </subcellularLocation>
</comment>
<dbReference type="GO" id="GO:0008324">
    <property type="term" value="F:monoatomic cation transmembrane transporter activity"/>
    <property type="evidence" value="ECO:0007669"/>
    <property type="project" value="InterPro"/>
</dbReference>
<dbReference type="InterPro" id="IPR050721">
    <property type="entry name" value="Trk_Ktr_HKT_K-transport"/>
</dbReference>
<evidence type="ECO:0000259" key="4">
    <source>
        <dbReference type="PROSITE" id="PS51202"/>
    </source>
</evidence>
<feature type="transmembrane region" description="Helical" evidence="2">
    <location>
        <begin position="27"/>
        <end position="48"/>
    </location>
</feature>
<dbReference type="SUPFAM" id="SSF81324">
    <property type="entry name" value="Voltage-gated potassium channels"/>
    <property type="match status" value="1"/>
</dbReference>
<feature type="transmembrane region" description="Helical" evidence="2">
    <location>
        <begin position="55"/>
        <end position="73"/>
    </location>
</feature>
<evidence type="ECO:0000313" key="6">
    <source>
        <dbReference type="Proteomes" id="UP000198310"/>
    </source>
</evidence>
<dbReference type="RefSeq" id="WP_089331472.1">
    <property type="nucleotide sequence ID" value="NZ_FZNS01000001.1"/>
</dbReference>
<keyword evidence="5" id="KW-0813">Transport</keyword>
<evidence type="ECO:0000256" key="1">
    <source>
        <dbReference type="ARBA" id="ARBA00004651"/>
    </source>
</evidence>
<dbReference type="InterPro" id="IPR036721">
    <property type="entry name" value="RCK_C_sf"/>
</dbReference>
<dbReference type="InterPro" id="IPR013099">
    <property type="entry name" value="K_chnl_dom"/>
</dbReference>
<keyword evidence="5" id="KW-0407">Ion channel</keyword>
<keyword evidence="2" id="KW-0472">Membrane</keyword>
<accession>A0A238VAI0</accession>
<keyword evidence="6" id="KW-1185">Reference proteome</keyword>
<reference evidence="6" key="1">
    <citation type="submission" date="2017-06" db="EMBL/GenBank/DDBJ databases">
        <authorList>
            <person name="Varghese N."/>
            <person name="Submissions S."/>
        </authorList>
    </citation>
    <scope>NUCLEOTIDE SEQUENCE [LARGE SCALE GENOMIC DNA]</scope>
    <source>
        <strain evidence="6">DSM 28041</strain>
    </source>
</reference>